<accession>A0ABU0AM39</accession>
<dbReference type="GO" id="GO:0004386">
    <property type="term" value="F:helicase activity"/>
    <property type="evidence" value="ECO:0007669"/>
    <property type="project" value="UniProtKB-KW"/>
</dbReference>
<dbReference type="SMART" id="SM00487">
    <property type="entry name" value="DEXDc"/>
    <property type="match status" value="1"/>
</dbReference>
<evidence type="ECO:0000256" key="1">
    <source>
        <dbReference type="ARBA" id="ARBA00022801"/>
    </source>
</evidence>
<dbReference type="SMART" id="SM00490">
    <property type="entry name" value="HELICc"/>
    <property type="match status" value="1"/>
</dbReference>
<dbReference type="Gene3D" id="3.40.50.10810">
    <property type="entry name" value="Tandem AAA-ATPase domain"/>
    <property type="match status" value="1"/>
</dbReference>
<dbReference type="PROSITE" id="PS51194">
    <property type="entry name" value="HELICASE_CTER"/>
    <property type="match status" value="1"/>
</dbReference>
<dbReference type="RefSeq" id="WP_307477619.1">
    <property type="nucleotide sequence ID" value="NZ_JAUSUB010000022.1"/>
</dbReference>
<keyword evidence="2" id="KW-0862">Zinc</keyword>
<gene>
    <name evidence="7" type="ORF">J2S17_004218</name>
</gene>
<dbReference type="InterPro" id="IPR038718">
    <property type="entry name" value="SNF2-like_sf"/>
</dbReference>
<keyword evidence="8" id="KW-1185">Reference proteome</keyword>
<keyword evidence="1" id="KW-0378">Hydrolase</keyword>
<evidence type="ECO:0000256" key="3">
    <source>
        <dbReference type="SAM" id="Coils"/>
    </source>
</evidence>
<feature type="domain" description="Helicase C-terminal" evidence="6">
    <location>
        <begin position="895"/>
        <end position="1060"/>
    </location>
</feature>
<organism evidence="7 8">
    <name type="scientific">Cytobacillus purgationiresistens</name>
    <dbReference type="NCBI Taxonomy" id="863449"/>
    <lineage>
        <taxon>Bacteria</taxon>
        <taxon>Bacillati</taxon>
        <taxon>Bacillota</taxon>
        <taxon>Bacilli</taxon>
        <taxon>Bacillales</taxon>
        <taxon>Bacillaceae</taxon>
        <taxon>Cytobacillus</taxon>
    </lineage>
</organism>
<dbReference type="InterPro" id="IPR001650">
    <property type="entry name" value="Helicase_C-like"/>
</dbReference>
<dbReference type="Pfam" id="PF00176">
    <property type="entry name" value="SNF2-rel_dom"/>
    <property type="match status" value="1"/>
</dbReference>
<dbReference type="InterPro" id="IPR027417">
    <property type="entry name" value="P-loop_NTPase"/>
</dbReference>
<evidence type="ECO:0000256" key="2">
    <source>
        <dbReference type="PROSITE-ProRule" id="PRU00325"/>
    </source>
</evidence>
<keyword evidence="3" id="KW-0175">Coiled coil</keyword>
<dbReference type="PROSITE" id="PS50966">
    <property type="entry name" value="ZF_SWIM"/>
    <property type="match status" value="1"/>
</dbReference>
<keyword evidence="2" id="KW-0479">Metal-binding</keyword>
<dbReference type="InterPro" id="IPR007527">
    <property type="entry name" value="Znf_SWIM"/>
</dbReference>
<dbReference type="InterPro" id="IPR049730">
    <property type="entry name" value="SNF2/RAD54-like_C"/>
</dbReference>
<dbReference type="Pfam" id="PF08455">
    <property type="entry name" value="SNF2_assoc"/>
    <property type="match status" value="1"/>
</dbReference>
<evidence type="ECO:0000259" key="5">
    <source>
        <dbReference type="PROSITE" id="PS51192"/>
    </source>
</evidence>
<dbReference type="InterPro" id="IPR000330">
    <property type="entry name" value="SNF2_N"/>
</dbReference>
<evidence type="ECO:0000259" key="4">
    <source>
        <dbReference type="PROSITE" id="PS50966"/>
    </source>
</evidence>
<dbReference type="InterPro" id="IPR013663">
    <property type="entry name" value="Helicase_SWF/SNF/SWI_bac"/>
</dbReference>
<comment type="caution">
    <text evidence="7">The sequence shown here is derived from an EMBL/GenBank/DDBJ whole genome shotgun (WGS) entry which is preliminary data.</text>
</comment>
<keyword evidence="7" id="KW-0347">Helicase</keyword>
<name>A0ABU0AM39_9BACI</name>
<evidence type="ECO:0000259" key="6">
    <source>
        <dbReference type="PROSITE" id="PS51194"/>
    </source>
</evidence>
<keyword evidence="7" id="KW-0547">Nucleotide-binding</keyword>
<dbReference type="Pfam" id="PF04434">
    <property type="entry name" value="SWIM"/>
    <property type="match status" value="1"/>
</dbReference>
<proteinExistence type="predicted"/>
<keyword evidence="7" id="KW-0067">ATP-binding</keyword>
<keyword evidence="2" id="KW-0863">Zinc-finger</keyword>
<reference evidence="7 8" key="1">
    <citation type="submission" date="2023-07" db="EMBL/GenBank/DDBJ databases">
        <title>Genomic Encyclopedia of Type Strains, Phase IV (KMG-IV): sequencing the most valuable type-strain genomes for metagenomic binning, comparative biology and taxonomic classification.</title>
        <authorList>
            <person name="Goeker M."/>
        </authorList>
    </citation>
    <scope>NUCLEOTIDE SEQUENCE [LARGE SCALE GENOMIC DNA]</scope>
    <source>
        <strain evidence="7 8">DSM 23494</strain>
    </source>
</reference>
<dbReference type="PANTHER" id="PTHR10799">
    <property type="entry name" value="SNF2/RAD54 HELICASE FAMILY"/>
    <property type="match status" value="1"/>
</dbReference>
<dbReference type="EMBL" id="JAUSUB010000022">
    <property type="protein sequence ID" value="MDQ0272326.1"/>
    <property type="molecule type" value="Genomic_DNA"/>
</dbReference>
<dbReference type="Pfam" id="PF00271">
    <property type="entry name" value="Helicase_C"/>
    <property type="match status" value="1"/>
</dbReference>
<dbReference type="PROSITE" id="PS51192">
    <property type="entry name" value="HELICASE_ATP_BIND_1"/>
    <property type="match status" value="1"/>
</dbReference>
<dbReference type="Gene3D" id="3.40.50.300">
    <property type="entry name" value="P-loop containing nucleotide triphosphate hydrolases"/>
    <property type="match status" value="1"/>
</dbReference>
<dbReference type="InterPro" id="IPR014001">
    <property type="entry name" value="Helicase_ATP-bd"/>
</dbReference>
<evidence type="ECO:0000313" key="7">
    <source>
        <dbReference type="EMBL" id="MDQ0272326.1"/>
    </source>
</evidence>
<dbReference type="CDD" id="cd18793">
    <property type="entry name" value="SF2_C_SNF"/>
    <property type="match status" value="1"/>
</dbReference>
<dbReference type="SUPFAM" id="SSF52540">
    <property type="entry name" value="P-loop containing nucleoside triphosphate hydrolases"/>
    <property type="match status" value="2"/>
</dbReference>
<feature type="coiled-coil region" evidence="3">
    <location>
        <begin position="1019"/>
        <end position="1046"/>
    </location>
</feature>
<feature type="domain" description="SWIM-type" evidence="4">
    <location>
        <begin position="51"/>
        <end position="90"/>
    </location>
</feature>
<feature type="domain" description="Helicase ATP-binding" evidence="5">
    <location>
        <begin position="622"/>
        <end position="785"/>
    </location>
</feature>
<dbReference type="Proteomes" id="UP001238088">
    <property type="component" value="Unassembled WGS sequence"/>
</dbReference>
<sequence>MNIHLSQNIIMERCGAVSYKRGEAFYRSKKVIFQAFESDKCEAVVTGSEDFSVLIKEDGTGDFESSCSCPTLASFQKDCQHVAAVLITILKNQRKGNERPTGQHPADQTGITGEIISIFSEKEKRSSFEQHHFENRKILEANVTCELRPNSVEDHLFSLKMNVGVHRVKDIRSFLQAIHHNQPFRLSNDFIYDSKRHCFRKNTDQLMQSLYEMINDERTEEKVIDRTEDSLLVLPTSWNRIYPLLESIENVEFQYEAKQFGRLKVKKSQLPITFLFEKDSADGFNFKIRGMQTLILLEKYQLVFIEGELYELVENDYNRLKELKRMVEKMGAEEIPIPSEQIGFFLEKVVPGLRQLGEVHISKEISVQFVKSPLKAKFYLDRLSHRLLASLEFHYGNHVMNPAKENEGHSKVMVFRDLEKEAAILELMEEGSFTKTDEGYFLHNEELEYQFLYHILPKLQKLVQVYATTAIRNRIFKENPKPKISVRIKKERTNWLEFKFNIAGIPEQEIRDVLVALDEKRRYYRLRNGTLFSLEAREFAEIQRFLEAAPIQQEDLSAWMDVPLIRGIQQLNQASESVLEFESSFREFLQALYHPGKQLFPLPNELEHTLRNYQKEGFNWMKMIAHHRFGGVLADDMGLGKTLQAIAFILSEVNEIRESKQPALIVCPSSVTYNWISEFLQFAPDIQAVIMDGRKDQRSLLQQEVKNVDVMITSYPLLRKDIKWYERQTFHTIIFDEAQSFKNPITETAKAVKKLKAGTRFALTGTPIENSQEELWSIFHVVFPELFLGLKEFSQLSRQKISRIVRPFMLRRMKADVLSEFPKKIESIELVNLLPEQKKLYAAYLAKLRHDTLKHLNKQTLKKNRIRILAGLTRLRQICCHPALFVDGYKGSSAKFEELLKILRESKLSGRRVLVFSQFTKMLDLIGKELANEGRSFFYLDGQTPAHERVEMCNRFNSGENDVFLISLKAGGTGLNLTGADTVILYDLWWNPAVEEQAADRAYRMGQKNDVQVIKLLSGGTIEEKIDELQDKKRALIEEIIDVDRQSTAALSEQDIKDILEIRS</sequence>
<protein>
    <submittedName>
        <fullName evidence="7">SNF2 family DNA or RNA helicase</fullName>
    </submittedName>
</protein>
<evidence type="ECO:0000313" key="8">
    <source>
        <dbReference type="Proteomes" id="UP001238088"/>
    </source>
</evidence>